<evidence type="ECO:0000313" key="3">
    <source>
        <dbReference type="Proteomes" id="UP000756530"/>
    </source>
</evidence>
<comment type="caution">
    <text evidence="2">The sequence shown here is derived from an EMBL/GenBank/DDBJ whole genome shotgun (WGS) entry which is preliminary data.</text>
</comment>
<feature type="transmembrane region" description="Helical" evidence="1">
    <location>
        <begin position="12"/>
        <end position="33"/>
    </location>
</feature>
<evidence type="ECO:0000256" key="1">
    <source>
        <dbReference type="SAM" id="Phobius"/>
    </source>
</evidence>
<accession>A0ABS6SYD6</accession>
<dbReference type="Pfam" id="PF05751">
    <property type="entry name" value="FixH"/>
    <property type="match status" value="1"/>
</dbReference>
<keyword evidence="1" id="KW-0472">Membrane</keyword>
<gene>
    <name evidence="2" type="ORF">KJP28_01275</name>
</gene>
<reference evidence="2 3" key="1">
    <citation type="submission" date="2021-05" db="EMBL/GenBank/DDBJ databases">
        <title>Culturable bacteria isolated from Daya Bay.</title>
        <authorList>
            <person name="Zheng W."/>
            <person name="Yu S."/>
            <person name="Huang Y."/>
        </authorList>
    </citation>
    <scope>NUCLEOTIDE SEQUENCE [LARGE SCALE GENOMIC DNA]</scope>
    <source>
        <strain evidence="2 3">DP4N28-5</strain>
    </source>
</reference>
<dbReference type="PIRSF" id="PIRSF011386">
    <property type="entry name" value="FixH"/>
    <property type="match status" value="1"/>
</dbReference>
<organism evidence="2 3">
    <name type="scientific">Maritimibacter dapengensis</name>
    <dbReference type="NCBI Taxonomy" id="2836868"/>
    <lineage>
        <taxon>Bacteria</taxon>
        <taxon>Pseudomonadati</taxon>
        <taxon>Pseudomonadota</taxon>
        <taxon>Alphaproteobacteria</taxon>
        <taxon>Rhodobacterales</taxon>
        <taxon>Roseobacteraceae</taxon>
        <taxon>Maritimibacter</taxon>
    </lineage>
</organism>
<keyword evidence="1" id="KW-0812">Transmembrane</keyword>
<keyword evidence="1" id="KW-1133">Transmembrane helix</keyword>
<name>A0ABS6SYD6_9RHOB</name>
<proteinExistence type="predicted"/>
<sequence length="161" mass="17602">MVEQADEGRKLTGWHVLAIAVIAFGIIISVNIFMATKAISTFPGLETKNSYVASQKFDGDRAAQAALNWSVKPTMTGESLMLMITDEATGMPVRVKSIGGILGRATHVNDDQEPFFTRTMSGAYTAKVGALDYGKWELRLEAVSEDGTPFRQLIELYVPKN</sequence>
<dbReference type="InterPro" id="IPR018037">
    <property type="entry name" value="FixH_proteobacterial"/>
</dbReference>
<dbReference type="InterPro" id="IPR008620">
    <property type="entry name" value="FixH"/>
</dbReference>
<dbReference type="Proteomes" id="UP000756530">
    <property type="component" value="Unassembled WGS sequence"/>
</dbReference>
<keyword evidence="3" id="KW-1185">Reference proteome</keyword>
<protein>
    <submittedName>
        <fullName evidence="2">FixH family protein</fullName>
    </submittedName>
</protein>
<evidence type="ECO:0000313" key="2">
    <source>
        <dbReference type="EMBL" id="MBV7377538.1"/>
    </source>
</evidence>
<dbReference type="EMBL" id="JAHUZE010000001">
    <property type="protein sequence ID" value="MBV7377538.1"/>
    <property type="molecule type" value="Genomic_DNA"/>
</dbReference>